<reference evidence="2" key="1">
    <citation type="journal article" date="2017" name="Nat. Ecol. Evol.">
        <title>Genome expansion and lineage-specific genetic innovations in the forest pathogenic fungi Armillaria.</title>
        <authorList>
            <person name="Sipos G."/>
            <person name="Prasanna A.N."/>
            <person name="Walter M.C."/>
            <person name="O'Connor E."/>
            <person name="Balint B."/>
            <person name="Krizsan K."/>
            <person name="Kiss B."/>
            <person name="Hess J."/>
            <person name="Varga T."/>
            <person name="Slot J."/>
            <person name="Riley R."/>
            <person name="Boka B."/>
            <person name="Rigling D."/>
            <person name="Barry K."/>
            <person name="Lee J."/>
            <person name="Mihaltcheva S."/>
            <person name="LaButti K."/>
            <person name="Lipzen A."/>
            <person name="Waldron R."/>
            <person name="Moloney N.M."/>
            <person name="Sperisen C."/>
            <person name="Kredics L."/>
            <person name="Vagvoelgyi C."/>
            <person name="Patrignani A."/>
            <person name="Fitzpatrick D."/>
            <person name="Nagy I."/>
            <person name="Doyle S."/>
            <person name="Anderson J.B."/>
            <person name="Grigoriev I.V."/>
            <person name="Gueldener U."/>
            <person name="Muensterkoetter M."/>
            <person name="Nagy L.G."/>
        </authorList>
    </citation>
    <scope>NUCLEOTIDE SEQUENCE [LARGE SCALE GENOMIC DNA]</scope>
    <source>
        <strain evidence="2">C18/9</strain>
    </source>
</reference>
<dbReference type="OrthoDB" id="3041043at2759"/>
<name>A0A284RRX6_ARMOS</name>
<evidence type="ECO:0000313" key="2">
    <source>
        <dbReference type="Proteomes" id="UP000219338"/>
    </source>
</evidence>
<dbReference type="STRING" id="47428.A0A284RRX6"/>
<proteinExistence type="predicted"/>
<evidence type="ECO:0008006" key="3">
    <source>
        <dbReference type="Google" id="ProtNLM"/>
    </source>
</evidence>
<gene>
    <name evidence="1" type="ORF">ARMOST_14914</name>
</gene>
<dbReference type="AlphaFoldDB" id="A0A284RRX6"/>
<keyword evidence="2" id="KW-1185">Reference proteome</keyword>
<accession>A0A284RRX6</accession>
<protein>
    <recommendedName>
        <fullName evidence="3">F-box domain-containing protein</fullName>
    </recommendedName>
</protein>
<dbReference type="Proteomes" id="UP000219338">
    <property type="component" value="Unassembled WGS sequence"/>
</dbReference>
<organism evidence="1 2">
    <name type="scientific">Armillaria ostoyae</name>
    <name type="common">Armillaria root rot fungus</name>
    <dbReference type="NCBI Taxonomy" id="47428"/>
    <lineage>
        <taxon>Eukaryota</taxon>
        <taxon>Fungi</taxon>
        <taxon>Dikarya</taxon>
        <taxon>Basidiomycota</taxon>
        <taxon>Agaricomycotina</taxon>
        <taxon>Agaricomycetes</taxon>
        <taxon>Agaricomycetidae</taxon>
        <taxon>Agaricales</taxon>
        <taxon>Marasmiineae</taxon>
        <taxon>Physalacriaceae</taxon>
        <taxon>Armillaria</taxon>
    </lineage>
</organism>
<evidence type="ECO:0000313" key="1">
    <source>
        <dbReference type="EMBL" id="SJL11510.1"/>
    </source>
</evidence>
<sequence>MDGMPQESANMTGIPVEVAHLIMDHLELMDLCHLSCVDVLSFQRISEYYHHNLSIRRILLPFFPREDDFALFRELQRTHDVLVSASQALSIFNRTVYQNSDLDLYVQQWHRQYLVTVLERAGYTRHGSLRPPSLRASVIRWQQSRDGDSMTFFDDRSHILTRSEYSDKSIADVEEFRNGLGAVMQIITCHGPPLDVVLGFHSSCVMNVVAYDYTYCLYPKATLVHKVSIVRIGDDGNAIRAQNKYSDRGYRLVYRNTSTLNIDLRDQP</sequence>
<dbReference type="EMBL" id="FUEG01000014">
    <property type="protein sequence ID" value="SJL11510.1"/>
    <property type="molecule type" value="Genomic_DNA"/>
</dbReference>